<dbReference type="InterPro" id="IPR008279">
    <property type="entry name" value="PEP-util_enz_mobile_dom"/>
</dbReference>
<comment type="caution">
    <text evidence="5">The sequence shown here is derived from an EMBL/GenBank/DDBJ whole genome shotgun (WGS) entry which is preliminary data.</text>
</comment>
<dbReference type="PANTHER" id="PTHR43030">
    <property type="entry name" value="PHOSPHOENOLPYRUVATE SYNTHASE"/>
    <property type="match status" value="1"/>
</dbReference>
<evidence type="ECO:0000313" key="5">
    <source>
        <dbReference type="EMBL" id="PWQ96824.1"/>
    </source>
</evidence>
<dbReference type="SUPFAM" id="SSF52009">
    <property type="entry name" value="Phosphohistidine domain"/>
    <property type="match status" value="1"/>
</dbReference>
<proteinExistence type="inferred from homology"/>
<dbReference type="AlphaFoldDB" id="A0A317CDU0"/>
<name>A0A317CDU0_9GAMM</name>
<dbReference type="Proteomes" id="UP000245506">
    <property type="component" value="Unassembled WGS sequence"/>
</dbReference>
<comment type="similarity">
    <text evidence="1">Belongs to the PEP-utilizing enzyme family.</text>
</comment>
<dbReference type="InterPro" id="IPR036637">
    <property type="entry name" value="Phosphohistidine_dom_sf"/>
</dbReference>
<accession>A0A317CDU0</accession>
<sequence>MSDFEQQGAKPSKYSTLKQAQEAGLNVPKSILLNAADLIENDIERFLSDSSSQLFIVRSANLAEDGSDFSLAGHFWSSEAVSKSDVNSTIQLAAVENGKILASLSLEHAPLLILQEYIEHTVGGVLFSPWGFYPDYAYVEYSESGVKSVVEGEDSHPAVLCIDEKQNDPLALPETLSHLKPLLSALCQQLRQLFPFPIDCEWAYDESQQCIVVLQVRPQTHLIGPVLPYSKLQQSKPAGNSSALDNGQWEFTALSESLGRLSPLSFSLLEQLYADATTTLQLLGCKAESVNFMHYAPDGSVLVDAKLEQQFFRMTLFGGFKRGLQQTQLLTEALQVMSEYQTDNTFSYDTLQALFKYWLAANVLSNGAGRHQVSKDHAAIHAYELSWPTSLLEPITPDDRSWASINSWGRNLFLFELNKLKHDLAHDSKTHPYQTFLTWSEFTKQEHALGEQRQHTQALGAFYDHALISDNDTNETHALSTTKPVQGQLLIITNPAQFTGNIAESCILVAPYFDNRWVSKIESLQGIIVNRGSRLSHSAIVAREHGIPYYVMSGLDLHTLSTGQQITLDAGKIEQ</sequence>
<evidence type="ECO:0000256" key="3">
    <source>
        <dbReference type="ARBA" id="ARBA00022840"/>
    </source>
</evidence>
<keyword evidence="2" id="KW-0547">Nucleotide-binding</keyword>
<evidence type="ECO:0000313" key="6">
    <source>
        <dbReference type="Proteomes" id="UP000245506"/>
    </source>
</evidence>
<dbReference type="PANTHER" id="PTHR43030:SF1">
    <property type="entry name" value="PHOSPHOENOLPYRUVATE SYNTHASE"/>
    <property type="match status" value="1"/>
</dbReference>
<evidence type="ECO:0000259" key="4">
    <source>
        <dbReference type="Pfam" id="PF00391"/>
    </source>
</evidence>
<dbReference type="Gene3D" id="3.30.470.20">
    <property type="entry name" value="ATP-grasp fold, B domain"/>
    <property type="match status" value="1"/>
</dbReference>
<dbReference type="Pfam" id="PF00391">
    <property type="entry name" value="PEP-utilizers"/>
    <property type="match status" value="1"/>
</dbReference>
<reference evidence="5 6" key="1">
    <citation type="submission" date="2018-05" db="EMBL/GenBank/DDBJ databases">
        <title>Leucothrix arctica sp. nov., isolated from Arctic seawater.</title>
        <authorList>
            <person name="Choi A."/>
            <person name="Baek K."/>
        </authorList>
    </citation>
    <scope>NUCLEOTIDE SEQUENCE [LARGE SCALE GENOMIC DNA]</scope>
    <source>
        <strain evidence="5 6">IMCC9719</strain>
    </source>
</reference>
<dbReference type="GO" id="GO:0005524">
    <property type="term" value="F:ATP binding"/>
    <property type="evidence" value="ECO:0007669"/>
    <property type="project" value="UniProtKB-KW"/>
</dbReference>
<dbReference type="EMBL" id="QGKL01000026">
    <property type="protein sequence ID" value="PWQ96824.1"/>
    <property type="molecule type" value="Genomic_DNA"/>
</dbReference>
<dbReference type="Gene3D" id="3.50.30.10">
    <property type="entry name" value="Phosphohistidine domain"/>
    <property type="match status" value="1"/>
</dbReference>
<keyword evidence="6" id="KW-1185">Reference proteome</keyword>
<dbReference type="InterPro" id="IPR006319">
    <property type="entry name" value="PEP_synth"/>
</dbReference>
<dbReference type="SUPFAM" id="SSF56059">
    <property type="entry name" value="Glutathione synthetase ATP-binding domain-like"/>
    <property type="match status" value="1"/>
</dbReference>
<feature type="domain" description="PEP-utilising enzyme mobile" evidence="4">
    <location>
        <begin position="503"/>
        <end position="570"/>
    </location>
</feature>
<evidence type="ECO:0000256" key="2">
    <source>
        <dbReference type="ARBA" id="ARBA00022741"/>
    </source>
</evidence>
<organism evidence="5 6">
    <name type="scientific">Leucothrix arctica</name>
    <dbReference type="NCBI Taxonomy" id="1481894"/>
    <lineage>
        <taxon>Bacteria</taxon>
        <taxon>Pseudomonadati</taxon>
        <taxon>Pseudomonadota</taxon>
        <taxon>Gammaproteobacteria</taxon>
        <taxon>Thiotrichales</taxon>
        <taxon>Thiotrichaceae</taxon>
        <taxon>Leucothrix</taxon>
    </lineage>
</organism>
<gene>
    <name evidence="5" type="ORF">DKT75_08645</name>
</gene>
<dbReference type="OrthoDB" id="9765468at2"/>
<evidence type="ECO:0000256" key="1">
    <source>
        <dbReference type="ARBA" id="ARBA00007837"/>
    </source>
</evidence>
<protein>
    <recommendedName>
        <fullName evidence="4">PEP-utilising enzyme mobile domain-containing protein</fullName>
    </recommendedName>
</protein>
<keyword evidence="3" id="KW-0067">ATP-binding</keyword>
<dbReference type="GO" id="GO:0008986">
    <property type="term" value="F:pyruvate, water dikinase activity"/>
    <property type="evidence" value="ECO:0007669"/>
    <property type="project" value="InterPro"/>
</dbReference>
<dbReference type="RefSeq" id="WP_109823022.1">
    <property type="nucleotide sequence ID" value="NZ_QGKL01000026.1"/>
</dbReference>